<dbReference type="UniPathway" id="UPA00659"/>
<keyword evidence="14 17" id="KW-0012">Acyltransferase</keyword>
<comment type="subcellular location">
    <subcellularLocation>
        <location evidence="1">Membrane</location>
        <topology evidence="1">Multi-pass membrane protein</topology>
    </subcellularLocation>
    <subcellularLocation>
        <location evidence="2">Mitochondrion membrane</location>
    </subcellularLocation>
</comment>
<dbReference type="GO" id="GO:0005739">
    <property type="term" value="C:mitochondrion"/>
    <property type="evidence" value="ECO:0000318"/>
    <property type="project" value="GO_Central"/>
</dbReference>
<dbReference type="EMBL" id="DS985244">
    <property type="protein sequence ID" value="EDV25451.1"/>
    <property type="molecule type" value="Genomic_DNA"/>
</dbReference>
<comment type="pathway">
    <text evidence="3">Lipid metabolism; fatty acid beta-oxidation.</text>
</comment>
<dbReference type="Pfam" id="PF00755">
    <property type="entry name" value="Carn_acyltransf"/>
    <property type="match status" value="1"/>
</dbReference>
<dbReference type="EC" id="2.3.1.21" evidence="5"/>
<dbReference type="KEGG" id="tad:TRIADDRAFT_55550"/>
<evidence type="ECO:0000259" key="19">
    <source>
        <dbReference type="Pfam" id="PF00755"/>
    </source>
</evidence>
<evidence type="ECO:0000256" key="14">
    <source>
        <dbReference type="ARBA" id="ARBA00023315"/>
    </source>
</evidence>
<evidence type="ECO:0000256" key="2">
    <source>
        <dbReference type="ARBA" id="ARBA00004325"/>
    </source>
</evidence>
<evidence type="ECO:0000313" key="22">
    <source>
        <dbReference type="Proteomes" id="UP000009022"/>
    </source>
</evidence>
<keyword evidence="10 18" id="KW-1133">Transmembrane helix</keyword>
<dbReference type="InterPro" id="IPR023213">
    <property type="entry name" value="CAT-like_dom_sf"/>
</dbReference>
<dbReference type="GO" id="GO:0009437">
    <property type="term" value="P:carnitine metabolic process"/>
    <property type="evidence" value="ECO:0000318"/>
    <property type="project" value="GO_Central"/>
</dbReference>
<evidence type="ECO:0000256" key="4">
    <source>
        <dbReference type="ARBA" id="ARBA00005232"/>
    </source>
</evidence>
<dbReference type="InterPro" id="IPR042231">
    <property type="entry name" value="Cho/carn_acyl_trans_2"/>
</dbReference>
<accession>B3RV72</accession>
<reference evidence="21 22" key="1">
    <citation type="journal article" date="2008" name="Nature">
        <title>The Trichoplax genome and the nature of placozoans.</title>
        <authorList>
            <person name="Srivastava M."/>
            <person name="Begovic E."/>
            <person name="Chapman J."/>
            <person name="Putnam N.H."/>
            <person name="Hellsten U."/>
            <person name="Kawashima T."/>
            <person name="Kuo A."/>
            <person name="Mitros T."/>
            <person name="Salamov A."/>
            <person name="Carpenter M.L."/>
            <person name="Signorovitch A.Y."/>
            <person name="Moreno M.A."/>
            <person name="Kamm K."/>
            <person name="Grimwood J."/>
            <person name="Schmutz J."/>
            <person name="Shapiro H."/>
            <person name="Grigoriev I.V."/>
            <person name="Buss L.W."/>
            <person name="Schierwater B."/>
            <person name="Dellaporta S.L."/>
            <person name="Rokhsar D.S."/>
        </authorList>
    </citation>
    <scope>NUCLEOTIDE SEQUENCE [LARGE SCALE GENOMIC DNA]</scope>
    <source>
        <strain evidence="21 22">Grell-BS-1999</strain>
    </source>
</reference>
<dbReference type="CTD" id="6752697"/>
<proteinExistence type="inferred from homology"/>
<feature type="domain" description="Carnitine O-palmitoyltransferase N-terminal" evidence="20">
    <location>
        <begin position="1"/>
        <end position="46"/>
    </location>
</feature>
<sequence length="767" mass="87692">MAEARQAVAFQFAVTDEGVVVDFNKAAISNVVSVIRHSVRLRLHRLYNTLLKNIFPNTTQSYILIVITLLLARYLEAGPSVILWNIGTELNSINHNITGLLYVGLLSIIIWLTLAYIERYTLKLLLMYKGWMWDAPKKTSWKTKIWYTLMKLLCARKHLRLYSYQASIPKLSVPSLQSICNKYLSSVKPLMNDKEYSEMERLVDQFRNGIGKRLHRYTVLYSWWATNYVSDWWEKYVYLKCRGSLMINSNYYAVDSAVSVPVTSIQAARAASVAHSLLLFRQYVDDETLEPLVLRDIIPTCSKQYSRMWNTTRIPGRTCDYIAHFDSSVSRHIAVYHRGRFFKVNVYDGDKLLSPTELEQQFQTIVDDSSEPQPGELHLPALTAQERYYWAVARRSYFAAGVNKQSLDTIEKSAFVVILDDTSQHYSDSDPSLLNSLCKSALHGNGNNRWFDKSVNLIIYANGRMAGNFEHSIADAPVFGHPYEFAMINDSIIPGRYDSDGHCSGKIVNKITPPKRLQWNLSDDCIEKINESYVLGCKMIDDLDLYVLNFQEYGKDFMKKCRVSPDAYLQMAMQLTYYKCSNRFCLTYESSMTRLFREGRTETVRTVTDLSCKFVLAMLDKTKTNKERLELLRQAGSLHQKTYRQAMCGQGIDRPLFCMYVISQYLKVDSPFLKKVLSEPWQLSTSQTPHQQTKYAGDKYDAKIVSAGGGFGPVADDGYGVSYIVTGESCLMIHITAKNSCPTTSAKMFADTLQESLIQMRDFFSAA</sequence>
<organism evidence="21 22">
    <name type="scientific">Trichoplax adhaerens</name>
    <name type="common">Trichoplax reptans</name>
    <dbReference type="NCBI Taxonomy" id="10228"/>
    <lineage>
        <taxon>Eukaryota</taxon>
        <taxon>Metazoa</taxon>
        <taxon>Placozoa</taxon>
        <taxon>Uniplacotomia</taxon>
        <taxon>Trichoplacea</taxon>
        <taxon>Trichoplacidae</taxon>
        <taxon>Trichoplax</taxon>
    </lineage>
</organism>
<evidence type="ECO:0000256" key="5">
    <source>
        <dbReference type="ARBA" id="ARBA00013243"/>
    </source>
</evidence>
<keyword evidence="12" id="KW-0496">Mitochondrion</keyword>
<dbReference type="STRING" id="10228.B3RV72"/>
<dbReference type="Gene3D" id="6.10.250.1760">
    <property type="match status" value="1"/>
</dbReference>
<feature type="active site" description="Proton acceptor" evidence="16">
    <location>
        <position position="471"/>
    </location>
</feature>
<evidence type="ECO:0000256" key="6">
    <source>
        <dbReference type="ARBA" id="ARBA00022448"/>
    </source>
</evidence>
<dbReference type="Pfam" id="PF16484">
    <property type="entry name" value="CPT_N"/>
    <property type="match status" value="1"/>
</dbReference>
<dbReference type="PROSITE" id="PS00440">
    <property type="entry name" value="ACYLTRANSF_C_2"/>
    <property type="match status" value="1"/>
</dbReference>
<comment type="catalytic activity">
    <reaction evidence="15">
        <text>(R)-carnitine + hexadecanoyl-CoA = O-hexadecanoyl-(R)-carnitine + CoA</text>
        <dbReference type="Rhea" id="RHEA:12661"/>
        <dbReference type="ChEBI" id="CHEBI:16347"/>
        <dbReference type="ChEBI" id="CHEBI:17490"/>
        <dbReference type="ChEBI" id="CHEBI:57287"/>
        <dbReference type="ChEBI" id="CHEBI:57379"/>
        <dbReference type="EC" id="2.3.1.21"/>
    </reaction>
    <physiologicalReaction direction="left-to-right" evidence="15">
        <dbReference type="Rhea" id="RHEA:12662"/>
    </physiologicalReaction>
</comment>
<dbReference type="AlphaFoldDB" id="B3RV72"/>
<dbReference type="GeneID" id="6752697"/>
<dbReference type="eggNOG" id="KOG3716">
    <property type="taxonomic scope" value="Eukaryota"/>
</dbReference>
<dbReference type="PANTHER" id="PTHR22589:SF31">
    <property type="entry name" value="CARNITINE O-PALMITOYLTRANSFERASE"/>
    <property type="match status" value="1"/>
</dbReference>
<dbReference type="InterPro" id="IPR000542">
    <property type="entry name" value="Carn_acyl_trans"/>
</dbReference>
<dbReference type="InterPro" id="IPR039551">
    <property type="entry name" value="Cho/carn_acyl_trans"/>
</dbReference>
<dbReference type="FunFam" id="3.30.559.70:FF:000001">
    <property type="entry name" value="Carnitine O-palmitoyltransferase 1, liver isoform"/>
    <property type="match status" value="1"/>
</dbReference>
<dbReference type="OrthoDB" id="240216at2759"/>
<feature type="transmembrane region" description="Helical" evidence="18">
    <location>
        <begin position="99"/>
        <end position="117"/>
    </location>
</feature>
<evidence type="ECO:0000256" key="10">
    <source>
        <dbReference type="ARBA" id="ARBA00022989"/>
    </source>
</evidence>
<dbReference type="GO" id="GO:0006631">
    <property type="term" value="P:fatty acid metabolic process"/>
    <property type="evidence" value="ECO:0000318"/>
    <property type="project" value="GO_Central"/>
</dbReference>
<evidence type="ECO:0000256" key="15">
    <source>
        <dbReference type="ARBA" id="ARBA00048480"/>
    </source>
</evidence>
<dbReference type="Proteomes" id="UP000009022">
    <property type="component" value="Unassembled WGS sequence"/>
</dbReference>
<dbReference type="HOGENOM" id="CLU_013513_2_1_1"/>
<dbReference type="GO" id="GO:0004095">
    <property type="term" value="F:carnitine O-palmitoyltransferase activity"/>
    <property type="evidence" value="ECO:0000318"/>
    <property type="project" value="GO_Central"/>
</dbReference>
<evidence type="ECO:0000259" key="20">
    <source>
        <dbReference type="Pfam" id="PF16484"/>
    </source>
</evidence>
<keyword evidence="6" id="KW-0813">Transport</keyword>
<evidence type="ECO:0000256" key="12">
    <source>
        <dbReference type="ARBA" id="ARBA00023128"/>
    </source>
</evidence>
<evidence type="ECO:0000256" key="8">
    <source>
        <dbReference type="ARBA" id="ARBA00022692"/>
    </source>
</evidence>
<keyword evidence="7 17" id="KW-0808">Transferase</keyword>
<evidence type="ECO:0000256" key="9">
    <source>
        <dbReference type="ARBA" id="ARBA00022832"/>
    </source>
</evidence>
<keyword evidence="13 18" id="KW-0472">Membrane</keyword>
<keyword evidence="8 18" id="KW-0812">Transmembrane</keyword>
<evidence type="ECO:0000256" key="16">
    <source>
        <dbReference type="PIRSR" id="PIRSR600542-1"/>
    </source>
</evidence>
<evidence type="ECO:0000256" key="3">
    <source>
        <dbReference type="ARBA" id="ARBA00005005"/>
    </source>
</evidence>
<dbReference type="InParanoid" id="B3RV72"/>
<dbReference type="PhylomeDB" id="B3RV72"/>
<dbReference type="PANTHER" id="PTHR22589">
    <property type="entry name" value="CARNITINE O-ACYLTRANSFERASE"/>
    <property type="match status" value="1"/>
</dbReference>
<feature type="domain" description="Choline/carnitine acyltransferase" evidence="19">
    <location>
        <begin position="171"/>
        <end position="755"/>
    </location>
</feature>
<feature type="transmembrane region" description="Helical" evidence="18">
    <location>
        <begin position="62"/>
        <end position="87"/>
    </location>
</feature>
<evidence type="ECO:0000256" key="1">
    <source>
        <dbReference type="ARBA" id="ARBA00004141"/>
    </source>
</evidence>
<keyword evidence="22" id="KW-1185">Reference proteome</keyword>
<gene>
    <name evidence="21" type="ORF">TRIADDRAFT_55550</name>
</gene>
<dbReference type="OMA" id="PERCGPY"/>
<evidence type="ECO:0000256" key="18">
    <source>
        <dbReference type="SAM" id="Phobius"/>
    </source>
</evidence>
<dbReference type="GO" id="GO:0031966">
    <property type="term" value="C:mitochondrial membrane"/>
    <property type="evidence" value="ECO:0007669"/>
    <property type="project" value="UniProtKB-SubCell"/>
</dbReference>
<dbReference type="Gene3D" id="3.30.559.70">
    <property type="entry name" value="Choline/Carnitine o-acyltransferase, domain 2"/>
    <property type="match status" value="1"/>
</dbReference>
<dbReference type="FunCoup" id="B3RV72">
    <property type="interactions" value="1387"/>
</dbReference>
<dbReference type="FunFam" id="3.30.559.10:FF:000042">
    <property type="entry name" value="Carnitine Palmitoyl Transferase"/>
    <property type="match status" value="1"/>
</dbReference>
<evidence type="ECO:0000256" key="11">
    <source>
        <dbReference type="ARBA" id="ARBA00023098"/>
    </source>
</evidence>
<evidence type="ECO:0000256" key="7">
    <source>
        <dbReference type="ARBA" id="ARBA00022679"/>
    </source>
</evidence>
<dbReference type="InterPro" id="IPR032476">
    <property type="entry name" value="CPT_N"/>
</dbReference>
<dbReference type="SUPFAM" id="SSF52777">
    <property type="entry name" value="CoA-dependent acyltransferases"/>
    <property type="match status" value="2"/>
</dbReference>
<dbReference type="Gene3D" id="3.30.559.10">
    <property type="entry name" value="Chloramphenicol acetyltransferase-like domain"/>
    <property type="match status" value="1"/>
</dbReference>
<name>B3RV72_TRIAD</name>
<evidence type="ECO:0000256" key="17">
    <source>
        <dbReference type="RuleBase" id="RU003801"/>
    </source>
</evidence>
<dbReference type="RefSeq" id="XP_002111484.1">
    <property type="nucleotide sequence ID" value="XM_002111448.1"/>
</dbReference>
<keyword evidence="9" id="KW-0276">Fatty acid metabolism</keyword>
<evidence type="ECO:0000256" key="13">
    <source>
        <dbReference type="ARBA" id="ARBA00023136"/>
    </source>
</evidence>
<comment type="similarity">
    <text evidence="4 17">Belongs to the carnitine/choline acetyltransferase family.</text>
</comment>
<keyword evidence="11" id="KW-0443">Lipid metabolism</keyword>
<evidence type="ECO:0000313" key="21">
    <source>
        <dbReference type="EMBL" id="EDV25451.1"/>
    </source>
</evidence>
<dbReference type="GO" id="GO:0006635">
    <property type="term" value="P:fatty acid beta-oxidation"/>
    <property type="evidence" value="ECO:0007669"/>
    <property type="project" value="UniProtKB-UniPathway"/>
</dbReference>
<protein>
    <recommendedName>
        <fullName evidence="5">carnitine O-palmitoyltransferase</fullName>
        <ecNumber evidence="5">2.3.1.21</ecNumber>
    </recommendedName>
</protein>